<accession>A0ABD0XKR6</accession>
<comment type="caution">
    <text evidence="1">The sequence shown here is derived from an EMBL/GenBank/DDBJ whole genome shotgun (WGS) entry which is preliminary data.</text>
</comment>
<dbReference type="Proteomes" id="UP001557470">
    <property type="component" value="Unassembled WGS sequence"/>
</dbReference>
<name>A0ABD0XKR6_UMBPY</name>
<sequence>MKRSLDGWDETRWVMTRSTAQVSSVDMMKQSLDGWNGTRWVTTKSTVQNTLGSTINRQGLLVNTSLIQGGWQSAPGAAEGTGAQDQR</sequence>
<protein>
    <submittedName>
        <fullName evidence="1">Uncharacterized protein</fullName>
    </submittedName>
</protein>
<dbReference type="EMBL" id="JAGEUA010000001">
    <property type="protein sequence ID" value="KAL1022013.1"/>
    <property type="molecule type" value="Genomic_DNA"/>
</dbReference>
<proteinExistence type="predicted"/>
<organism evidence="1 2">
    <name type="scientific">Umbra pygmaea</name>
    <name type="common">Eastern mudminnow</name>
    <dbReference type="NCBI Taxonomy" id="75934"/>
    <lineage>
        <taxon>Eukaryota</taxon>
        <taxon>Metazoa</taxon>
        <taxon>Chordata</taxon>
        <taxon>Craniata</taxon>
        <taxon>Vertebrata</taxon>
        <taxon>Euteleostomi</taxon>
        <taxon>Actinopterygii</taxon>
        <taxon>Neopterygii</taxon>
        <taxon>Teleostei</taxon>
        <taxon>Protacanthopterygii</taxon>
        <taxon>Esociformes</taxon>
        <taxon>Umbridae</taxon>
        <taxon>Umbra</taxon>
    </lineage>
</organism>
<evidence type="ECO:0000313" key="2">
    <source>
        <dbReference type="Proteomes" id="UP001557470"/>
    </source>
</evidence>
<dbReference type="AlphaFoldDB" id="A0ABD0XKR6"/>
<gene>
    <name evidence="1" type="ORF">UPYG_G00021070</name>
</gene>
<reference evidence="1 2" key="1">
    <citation type="submission" date="2024-06" db="EMBL/GenBank/DDBJ databases">
        <authorList>
            <person name="Pan Q."/>
            <person name="Wen M."/>
            <person name="Jouanno E."/>
            <person name="Zahm M."/>
            <person name="Klopp C."/>
            <person name="Cabau C."/>
            <person name="Louis A."/>
            <person name="Berthelot C."/>
            <person name="Parey E."/>
            <person name="Roest Crollius H."/>
            <person name="Montfort J."/>
            <person name="Robinson-Rechavi M."/>
            <person name="Bouchez O."/>
            <person name="Lampietro C."/>
            <person name="Lopez Roques C."/>
            <person name="Donnadieu C."/>
            <person name="Postlethwait J."/>
            <person name="Bobe J."/>
            <person name="Verreycken H."/>
            <person name="Guiguen Y."/>
        </authorList>
    </citation>
    <scope>NUCLEOTIDE SEQUENCE [LARGE SCALE GENOMIC DNA]</scope>
    <source>
        <strain evidence="1">Up_M1</strain>
        <tissue evidence="1">Testis</tissue>
    </source>
</reference>
<keyword evidence="2" id="KW-1185">Reference proteome</keyword>
<evidence type="ECO:0000313" key="1">
    <source>
        <dbReference type="EMBL" id="KAL1022013.1"/>
    </source>
</evidence>